<gene>
    <name evidence="8" type="ORF">RF091_05190</name>
</gene>
<dbReference type="EMBL" id="JAVIPQ010000088">
    <property type="protein sequence ID" value="MDQ9554920.1"/>
    <property type="molecule type" value="Genomic_DNA"/>
</dbReference>
<dbReference type="Gene3D" id="1.20.1250.20">
    <property type="entry name" value="MFS general substrate transporter like domains"/>
    <property type="match status" value="2"/>
</dbReference>
<organism evidence="8 9">
    <name type="scientific">Serratia marcescens</name>
    <dbReference type="NCBI Taxonomy" id="615"/>
    <lineage>
        <taxon>Bacteria</taxon>
        <taxon>Pseudomonadati</taxon>
        <taxon>Pseudomonadota</taxon>
        <taxon>Gammaproteobacteria</taxon>
        <taxon>Enterobacterales</taxon>
        <taxon>Yersiniaceae</taxon>
        <taxon>Serratia</taxon>
    </lineage>
</organism>
<feature type="transmembrane region" description="Helical" evidence="7">
    <location>
        <begin position="96"/>
        <end position="117"/>
    </location>
</feature>
<feature type="transmembrane region" description="Helical" evidence="7">
    <location>
        <begin position="376"/>
        <end position="395"/>
    </location>
</feature>
<keyword evidence="6 7" id="KW-0472">Membrane</keyword>
<keyword evidence="2" id="KW-0813">Transport</keyword>
<reference evidence="8 9" key="1">
    <citation type="submission" date="2023-07" db="EMBL/GenBank/DDBJ databases">
        <title>Pathogens genome sequencing project 196.</title>
        <authorList>
            <person name="Cao X."/>
        </authorList>
    </citation>
    <scope>NUCLEOTIDE SEQUENCE [LARGE SCALE GENOMIC DNA]</scope>
    <source>
        <strain evidence="8 9">SM41</strain>
    </source>
</reference>
<proteinExistence type="predicted"/>
<dbReference type="PANTHER" id="PTHR23522">
    <property type="entry name" value="BLL5896 PROTEIN"/>
    <property type="match status" value="1"/>
</dbReference>
<dbReference type="Pfam" id="PF03825">
    <property type="entry name" value="Nuc_H_symport"/>
    <property type="match status" value="1"/>
</dbReference>
<name>A0ABD5BEW3_SERMA</name>
<feature type="transmembrane region" description="Helical" evidence="7">
    <location>
        <begin position="21"/>
        <end position="40"/>
    </location>
</feature>
<evidence type="ECO:0000256" key="2">
    <source>
        <dbReference type="ARBA" id="ARBA00022448"/>
    </source>
</evidence>
<evidence type="ECO:0000256" key="7">
    <source>
        <dbReference type="SAM" id="Phobius"/>
    </source>
</evidence>
<evidence type="ECO:0000313" key="9">
    <source>
        <dbReference type="Proteomes" id="UP001234811"/>
    </source>
</evidence>
<feature type="transmembrane region" description="Helical" evidence="7">
    <location>
        <begin position="160"/>
        <end position="178"/>
    </location>
</feature>
<feature type="transmembrane region" description="Helical" evidence="7">
    <location>
        <begin position="73"/>
        <end position="90"/>
    </location>
</feature>
<dbReference type="InterPro" id="IPR036259">
    <property type="entry name" value="MFS_trans_sf"/>
</dbReference>
<keyword evidence="3" id="KW-1003">Cell membrane</keyword>
<dbReference type="GO" id="GO:0005886">
    <property type="term" value="C:plasma membrane"/>
    <property type="evidence" value="ECO:0007669"/>
    <property type="project" value="UniProtKB-SubCell"/>
</dbReference>
<dbReference type="SUPFAM" id="SSF103473">
    <property type="entry name" value="MFS general substrate transporter"/>
    <property type="match status" value="1"/>
</dbReference>
<evidence type="ECO:0000256" key="6">
    <source>
        <dbReference type="ARBA" id="ARBA00023136"/>
    </source>
</evidence>
<dbReference type="InterPro" id="IPR004740">
    <property type="entry name" value="Nuc_H_symport"/>
</dbReference>
<evidence type="ECO:0000313" key="8">
    <source>
        <dbReference type="EMBL" id="MDQ9554920.1"/>
    </source>
</evidence>
<feature type="transmembrane region" description="Helical" evidence="7">
    <location>
        <begin position="241"/>
        <end position="264"/>
    </location>
</feature>
<keyword evidence="4 7" id="KW-0812">Transmembrane</keyword>
<evidence type="ECO:0000256" key="5">
    <source>
        <dbReference type="ARBA" id="ARBA00022989"/>
    </source>
</evidence>
<dbReference type="AlphaFoldDB" id="A0ABD5BEW3"/>
<evidence type="ECO:0000256" key="1">
    <source>
        <dbReference type="ARBA" id="ARBA00004651"/>
    </source>
</evidence>
<dbReference type="RefSeq" id="WP_047569855.1">
    <property type="nucleotide sequence ID" value="NZ_CBDHWN010000084.1"/>
</dbReference>
<feature type="transmembrane region" description="Helical" evidence="7">
    <location>
        <begin position="207"/>
        <end position="229"/>
    </location>
</feature>
<feature type="transmembrane region" description="Helical" evidence="7">
    <location>
        <begin position="46"/>
        <end position="66"/>
    </location>
</feature>
<feature type="transmembrane region" description="Helical" evidence="7">
    <location>
        <begin position="129"/>
        <end position="148"/>
    </location>
</feature>
<feature type="transmembrane region" description="Helical" evidence="7">
    <location>
        <begin position="337"/>
        <end position="356"/>
    </location>
</feature>
<dbReference type="PANTHER" id="PTHR23522:SF4">
    <property type="entry name" value="NUCLEOSIDE PERMEASE NUPG-RELATED"/>
    <property type="match status" value="1"/>
</dbReference>
<keyword evidence="5 7" id="KW-1133">Transmembrane helix</keyword>
<evidence type="ECO:0000256" key="3">
    <source>
        <dbReference type="ARBA" id="ARBA00022475"/>
    </source>
</evidence>
<accession>A0ABD5BEW3</accession>
<feature type="transmembrane region" description="Helical" evidence="7">
    <location>
        <begin position="297"/>
        <end position="316"/>
    </location>
</feature>
<dbReference type="Proteomes" id="UP001234811">
    <property type="component" value="Unassembled WGS sequence"/>
</dbReference>
<feature type="transmembrane region" description="Helical" evidence="7">
    <location>
        <begin position="271"/>
        <end position="291"/>
    </location>
</feature>
<sequence length="412" mass="45419">MKNNKIPRLVVMMYLQYFVQGAWNMTMGLVLSSVGLSAIIGDAYALLGIATLISPLFIGLVADRFIPSQKVMAALHLVNAGVLLLVPQYIEVQNTTMILLLIFFVGLIFYPTTALANSISFRHIDGVQLFPVIRVFGTFGFMSIGFLLGQLGLSGSTTTWYIASGTAALLGIYCFTLPNTPPKERKQSFTLRELLCLDALSLFKDKYFAIFMASTFVLMIPKTAYSAYIPVFLKSLGFDNAATMMQAGTVMEVLFMFVLSAFLLRFGFKTAILLGAICWILRSLLLSYSALHVDMAYVLAALMLQGLCWDFFFTAGDIYVDSKAKEEIKAQAQSLRFIVSNGIGLFFASAVCGQIFNETVTVSSTSAAALPQWATFWLYPAVVAAGVSLFFLVFFKDDTLRRKQIATEPAKR</sequence>
<comment type="subcellular location">
    <subcellularLocation>
        <location evidence="1">Cell membrane</location>
        <topology evidence="1">Multi-pass membrane protein</topology>
    </subcellularLocation>
</comment>
<protein>
    <submittedName>
        <fullName evidence="8">MFS transporter</fullName>
    </submittedName>
</protein>
<evidence type="ECO:0000256" key="4">
    <source>
        <dbReference type="ARBA" id="ARBA00022692"/>
    </source>
</evidence>
<comment type="caution">
    <text evidence="8">The sequence shown here is derived from an EMBL/GenBank/DDBJ whole genome shotgun (WGS) entry which is preliminary data.</text>
</comment>